<proteinExistence type="predicted"/>
<dbReference type="GO" id="GO:0003677">
    <property type="term" value="F:DNA binding"/>
    <property type="evidence" value="ECO:0007669"/>
    <property type="project" value="UniProtKB-KW"/>
</dbReference>
<evidence type="ECO:0000256" key="3">
    <source>
        <dbReference type="ARBA" id="ARBA00023163"/>
    </source>
</evidence>
<evidence type="ECO:0000256" key="1">
    <source>
        <dbReference type="ARBA" id="ARBA00023015"/>
    </source>
</evidence>
<keyword evidence="5" id="KW-1185">Reference proteome</keyword>
<dbReference type="PANTHER" id="PTHR38465">
    <property type="entry name" value="HTH-TYPE TRANSCRIPTIONAL REGULATOR MJ1563-RELATED"/>
    <property type="match status" value="1"/>
</dbReference>
<dbReference type="PATRIC" id="fig|320787.5.peg.4543"/>
<keyword evidence="2" id="KW-0238">DNA-binding</keyword>
<keyword evidence="3" id="KW-0804">Transcription</keyword>
<name>A0A0H4PKI2_9BACT</name>
<dbReference type="Proteomes" id="UP000036520">
    <property type="component" value="Chromosome"/>
</dbReference>
<dbReference type="Gene3D" id="1.10.10.10">
    <property type="entry name" value="Winged helix-like DNA-binding domain superfamily/Winged helix DNA-binding domain"/>
    <property type="match status" value="1"/>
</dbReference>
<dbReference type="RefSeq" id="WP_048643596.1">
    <property type="nucleotide sequence ID" value="NZ_CP012040.1"/>
</dbReference>
<dbReference type="AlphaFoldDB" id="A0A0H4PKI2"/>
<dbReference type="SUPFAM" id="SSF46785">
    <property type="entry name" value="Winged helix' DNA-binding domain"/>
    <property type="match status" value="1"/>
</dbReference>
<evidence type="ECO:0000313" key="4">
    <source>
        <dbReference type="EMBL" id="AKP53498.1"/>
    </source>
</evidence>
<dbReference type="OrthoDB" id="1807857at2"/>
<evidence type="ECO:0000256" key="2">
    <source>
        <dbReference type="ARBA" id="ARBA00023125"/>
    </source>
</evidence>
<sequence>MTLTTDQQQIIEKIGVFFEKKGNQPILGRIIGLLMVIEEAEATFEDIQNALFVSKSAVSQALTLLQSQNKVEYITKPGERKRYFRLKIRNWKVDIQEDMKGVFKFNNIVEEIISTRSDSNMEFNSYLIEVSNFMKFMEAELPKLVERYKNQLK</sequence>
<dbReference type="InterPro" id="IPR036388">
    <property type="entry name" value="WH-like_DNA-bd_sf"/>
</dbReference>
<dbReference type="PANTHER" id="PTHR38465:SF1">
    <property type="entry name" value="HTH-TYPE TRANSCRIPTIONAL REGULATOR MJ1563-RELATED"/>
    <property type="match status" value="1"/>
</dbReference>
<keyword evidence="1" id="KW-0805">Transcription regulation</keyword>
<dbReference type="EMBL" id="CP012040">
    <property type="protein sequence ID" value="AKP53498.1"/>
    <property type="molecule type" value="Genomic_DNA"/>
</dbReference>
<accession>A0A0H4PKI2</accession>
<dbReference type="KEGG" id="camu:CA2015_4145"/>
<dbReference type="STRING" id="320787.CA2015_4145"/>
<organism evidence="4 5">
    <name type="scientific">Cyclobacterium amurskyense</name>
    <dbReference type="NCBI Taxonomy" id="320787"/>
    <lineage>
        <taxon>Bacteria</taxon>
        <taxon>Pseudomonadati</taxon>
        <taxon>Bacteroidota</taxon>
        <taxon>Cytophagia</taxon>
        <taxon>Cytophagales</taxon>
        <taxon>Cyclobacteriaceae</taxon>
        <taxon>Cyclobacterium</taxon>
    </lineage>
</organism>
<dbReference type="InterPro" id="IPR052362">
    <property type="entry name" value="HTH-GbsR_regulator"/>
</dbReference>
<gene>
    <name evidence="4" type="ORF">CA2015_4145</name>
</gene>
<evidence type="ECO:0000313" key="5">
    <source>
        <dbReference type="Proteomes" id="UP000036520"/>
    </source>
</evidence>
<dbReference type="InterPro" id="IPR036390">
    <property type="entry name" value="WH_DNA-bd_sf"/>
</dbReference>
<protein>
    <recommendedName>
        <fullName evidence="6">HTH marR-type domain-containing protein</fullName>
    </recommendedName>
</protein>
<evidence type="ECO:0008006" key="6">
    <source>
        <dbReference type="Google" id="ProtNLM"/>
    </source>
</evidence>
<reference evidence="4 5" key="1">
    <citation type="submission" date="2015-07" db="EMBL/GenBank/DDBJ databases">
        <authorList>
            <person name="Kim K.M."/>
        </authorList>
    </citation>
    <scope>NUCLEOTIDE SEQUENCE [LARGE SCALE GENOMIC DNA]</scope>
    <source>
        <strain evidence="4 5">KCTC 12363</strain>
    </source>
</reference>